<evidence type="ECO:0000259" key="2">
    <source>
        <dbReference type="PROSITE" id="PS51352"/>
    </source>
</evidence>
<sequence>MKKTIVLSLLLASLNAFGQHTTELKGYIKNIVADTLILAKSHEDMRYNGVEIPVSAGQEFSFNLRYEDVEEYAIVYKSDLNKGSWRPINFFPTSPTIEFELFPMQEYQKNVIKGDEMAIRKKQYQEEFSQQFAQKGNEIYGELFQYEKGTEKFNKLKVRLDSLNKEALAFHYDYFLNDKSILGLNEYVFLLQSADQMMIPSSLFESYQEFYLRKLPDHPLTERAYNLYTALSSIKVGYDYIDILLDDGKEKTQKLSEVIDQKKYTILDLWSPWCGPCIKKSLILKEKYSSLSKDIQIVGVVGGIDEAAKAKKAISRFKYPWKNYIEVANNDKIWEKYGIANSGGAQFLIDKNGKILAINPDPEKLLEIIDQN</sequence>
<dbReference type="RefSeq" id="WP_069835756.1">
    <property type="nucleotide sequence ID" value="NZ_MDGQ01000005.1"/>
</dbReference>
<proteinExistence type="predicted"/>
<dbReference type="GO" id="GO:0016491">
    <property type="term" value="F:oxidoreductase activity"/>
    <property type="evidence" value="ECO:0007669"/>
    <property type="project" value="InterPro"/>
</dbReference>
<feature type="signal peptide" evidence="1">
    <location>
        <begin position="1"/>
        <end position="18"/>
    </location>
</feature>
<dbReference type="AlphaFoldDB" id="A0A1E5SYQ8"/>
<feature type="chain" id="PRO_5009185703" description="Thioredoxin domain-containing protein" evidence="1">
    <location>
        <begin position="19"/>
        <end position="372"/>
    </location>
</feature>
<dbReference type="CDD" id="cd02966">
    <property type="entry name" value="TlpA_like_family"/>
    <property type="match status" value="1"/>
</dbReference>
<dbReference type="PROSITE" id="PS51352">
    <property type="entry name" value="THIOREDOXIN_2"/>
    <property type="match status" value="1"/>
</dbReference>
<feature type="domain" description="Thioredoxin" evidence="2">
    <location>
        <begin position="234"/>
        <end position="372"/>
    </location>
</feature>
<dbReference type="OrthoDB" id="1069091at2"/>
<gene>
    <name evidence="3" type="ORF">BFP71_12265</name>
</gene>
<dbReference type="EMBL" id="MDGQ01000005">
    <property type="protein sequence ID" value="OEK04251.1"/>
    <property type="molecule type" value="Genomic_DNA"/>
</dbReference>
<keyword evidence="4" id="KW-1185">Reference proteome</keyword>
<dbReference type="SUPFAM" id="SSF52833">
    <property type="entry name" value="Thioredoxin-like"/>
    <property type="match status" value="1"/>
</dbReference>
<comment type="caution">
    <text evidence="3">The sequence shown here is derived from an EMBL/GenBank/DDBJ whole genome shotgun (WGS) entry which is preliminary data.</text>
</comment>
<dbReference type="STRING" id="1563681.BFP71_12265"/>
<evidence type="ECO:0000256" key="1">
    <source>
        <dbReference type="SAM" id="SignalP"/>
    </source>
</evidence>
<evidence type="ECO:0000313" key="4">
    <source>
        <dbReference type="Proteomes" id="UP000095552"/>
    </source>
</evidence>
<protein>
    <recommendedName>
        <fullName evidence="2">Thioredoxin domain-containing protein</fullName>
    </recommendedName>
</protein>
<name>A0A1E5SYQ8_9BACT</name>
<dbReference type="Gene3D" id="3.40.30.10">
    <property type="entry name" value="Glutaredoxin"/>
    <property type="match status" value="1"/>
</dbReference>
<dbReference type="InterPro" id="IPR050553">
    <property type="entry name" value="Thioredoxin_ResA/DsbE_sf"/>
</dbReference>
<dbReference type="InterPro" id="IPR036249">
    <property type="entry name" value="Thioredoxin-like_sf"/>
</dbReference>
<dbReference type="InterPro" id="IPR000866">
    <property type="entry name" value="AhpC/TSA"/>
</dbReference>
<reference evidence="3 4" key="1">
    <citation type="submission" date="2016-08" db="EMBL/GenBank/DDBJ databases">
        <title>Draft genome of Fabibacter sp. strain SK-8.</title>
        <authorList>
            <person name="Wong S.-K."/>
            <person name="Hamasaki K."/>
            <person name="Yoshizawa S."/>
        </authorList>
    </citation>
    <scope>NUCLEOTIDE SEQUENCE [LARGE SCALE GENOMIC DNA]</scope>
    <source>
        <strain evidence="3 4">SK-8</strain>
    </source>
</reference>
<organism evidence="3 4">
    <name type="scientific">Roseivirga misakiensis</name>
    <dbReference type="NCBI Taxonomy" id="1563681"/>
    <lineage>
        <taxon>Bacteria</taxon>
        <taxon>Pseudomonadati</taxon>
        <taxon>Bacteroidota</taxon>
        <taxon>Cytophagia</taxon>
        <taxon>Cytophagales</taxon>
        <taxon>Roseivirgaceae</taxon>
        <taxon>Roseivirga</taxon>
    </lineage>
</organism>
<dbReference type="GO" id="GO:0016209">
    <property type="term" value="F:antioxidant activity"/>
    <property type="evidence" value="ECO:0007669"/>
    <property type="project" value="InterPro"/>
</dbReference>
<dbReference type="Proteomes" id="UP000095552">
    <property type="component" value="Unassembled WGS sequence"/>
</dbReference>
<accession>A0A1E5SYQ8</accession>
<evidence type="ECO:0000313" key="3">
    <source>
        <dbReference type="EMBL" id="OEK04251.1"/>
    </source>
</evidence>
<dbReference type="PANTHER" id="PTHR42852">
    <property type="entry name" value="THIOL:DISULFIDE INTERCHANGE PROTEIN DSBE"/>
    <property type="match status" value="1"/>
</dbReference>
<dbReference type="InterPro" id="IPR013766">
    <property type="entry name" value="Thioredoxin_domain"/>
</dbReference>
<dbReference type="PANTHER" id="PTHR42852:SF13">
    <property type="entry name" value="PROTEIN DIPZ"/>
    <property type="match status" value="1"/>
</dbReference>
<dbReference type="Pfam" id="PF00578">
    <property type="entry name" value="AhpC-TSA"/>
    <property type="match status" value="1"/>
</dbReference>
<keyword evidence="1" id="KW-0732">Signal</keyword>